<organism evidence="1 2">
    <name type="scientific">Deinococcus xianganensis</name>
    <dbReference type="NCBI Taxonomy" id="1507289"/>
    <lineage>
        <taxon>Bacteria</taxon>
        <taxon>Thermotogati</taxon>
        <taxon>Deinococcota</taxon>
        <taxon>Deinococci</taxon>
        <taxon>Deinococcales</taxon>
        <taxon>Deinococcaceae</taxon>
        <taxon>Deinococcus</taxon>
    </lineage>
</organism>
<comment type="caution">
    <text evidence="1">The sequence shown here is derived from an EMBL/GenBank/DDBJ whole genome shotgun (WGS) entry which is preliminary data.</text>
</comment>
<gene>
    <name evidence="1" type="ORF">GLX28_11705</name>
</gene>
<evidence type="ECO:0000313" key="1">
    <source>
        <dbReference type="EMBL" id="MXV20300.1"/>
    </source>
</evidence>
<protein>
    <submittedName>
        <fullName evidence="1">Uncharacterized protein</fullName>
    </submittedName>
</protein>
<keyword evidence="2" id="KW-1185">Reference proteome</keyword>
<dbReference type="EMBL" id="WVHK01000040">
    <property type="protein sequence ID" value="MXV20300.1"/>
    <property type="molecule type" value="Genomic_DNA"/>
</dbReference>
<accession>A0A6I4YIC4</accession>
<evidence type="ECO:0000313" key="2">
    <source>
        <dbReference type="Proteomes" id="UP000430519"/>
    </source>
</evidence>
<sequence>MTEPLTPKSKHVALAQRVTFLEQAGGGGGAAPTTGALAESEVVSITLPGSGTAPVTVSSVTFTPNAEMRAPGSYAQVLLPGAAGLAPGDAQVTLITTRGEIPLTVTGTAAYLGGSRLTVAPFAFGYTGDALRVSFTAPVSVTSAAAAFSASLDAEVRGAGGDVLAGTVVGVELTGTPVTTAPGPLSPGAMPVVRVPTGFAFREGHTELVLEAGQVPVLRVFHQGEWYGLPMALESAGGPAV</sequence>
<reference evidence="1 2" key="1">
    <citation type="submission" date="2019-11" db="EMBL/GenBank/DDBJ databases">
        <title>Genome sequence of Deinococcus xianganensis Y35, AI-2 producing algicidal bacterium, isolated from lake water.</title>
        <authorList>
            <person name="Li Y."/>
        </authorList>
    </citation>
    <scope>NUCLEOTIDE SEQUENCE [LARGE SCALE GENOMIC DNA]</scope>
    <source>
        <strain evidence="1 2">Y35</strain>
    </source>
</reference>
<dbReference type="Proteomes" id="UP000430519">
    <property type="component" value="Unassembled WGS sequence"/>
</dbReference>
<dbReference type="AlphaFoldDB" id="A0A6I4YIC4"/>
<dbReference type="RefSeq" id="WP_160979689.1">
    <property type="nucleotide sequence ID" value="NZ_WVHK01000040.1"/>
</dbReference>
<proteinExistence type="predicted"/>
<name>A0A6I4YIC4_9DEIO</name>